<dbReference type="Gene3D" id="1.20.58.530">
    <property type="match status" value="1"/>
</dbReference>
<proteinExistence type="inferred from homology"/>
<dbReference type="PROSITE" id="PS51456">
    <property type="entry name" value="MYOSIN_MOTOR"/>
    <property type="match status" value="1"/>
</dbReference>
<dbReference type="Gene3D" id="2.20.110.10">
    <property type="entry name" value="Histone H3 K4-specific methyltransferase SET7/9 N-terminal domain"/>
    <property type="match status" value="4"/>
</dbReference>
<protein>
    <recommendedName>
        <fullName evidence="9">Myosin motor domain-containing protein</fullName>
    </recommendedName>
</protein>
<dbReference type="Gene3D" id="1.10.10.820">
    <property type="match status" value="1"/>
</dbReference>
<dbReference type="Gene3D" id="1.20.5.4820">
    <property type="match status" value="1"/>
</dbReference>
<dbReference type="SUPFAM" id="SSF82185">
    <property type="entry name" value="Histone H3 K4-specific methyltransferase SET7/9 N-terminal domain"/>
    <property type="match status" value="2"/>
</dbReference>
<dbReference type="GO" id="GO:0016020">
    <property type="term" value="C:membrane"/>
    <property type="evidence" value="ECO:0007669"/>
    <property type="project" value="TreeGrafter"/>
</dbReference>
<dbReference type="GO" id="GO:0005524">
    <property type="term" value="F:ATP binding"/>
    <property type="evidence" value="ECO:0007669"/>
    <property type="project" value="UniProtKB-UniRule"/>
</dbReference>
<keyword evidence="6 7" id="KW-0009">Actin-binding</keyword>
<keyword evidence="4 7" id="KW-0518">Myosin</keyword>
<evidence type="ECO:0000256" key="2">
    <source>
        <dbReference type="ARBA" id="ARBA00022741"/>
    </source>
</evidence>
<dbReference type="GO" id="GO:0051015">
    <property type="term" value="F:actin filament binding"/>
    <property type="evidence" value="ECO:0007669"/>
    <property type="project" value="TreeGrafter"/>
</dbReference>
<dbReference type="GO" id="GO:0007015">
    <property type="term" value="P:actin filament organization"/>
    <property type="evidence" value="ECO:0007669"/>
    <property type="project" value="TreeGrafter"/>
</dbReference>
<feature type="region of interest" description="Disordered" evidence="8">
    <location>
        <begin position="348"/>
        <end position="369"/>
    </location>
</feature>
<evidence type="ECO:0000259" key="9">
    <source>
        <dbReference type="PROSITE" id="PS51456"/>
    </source>
</evidence>
<evidence type="ECO:0000256" key="6">
    <source>
        <dbReference type="ARBA" id="ARBA00023203"/>
    </source>
</evidence>
<evidence type="ECO:0000256" key="8">
    <source>
        <dbReference type="SAM" id="MobiDB-lite"/>
    </source>
</evidence>
<comment type="similarity">
    <text evidence="7">Belongs to the TRAFAC class myosin-kinesin ATPase superfamily. Myosin family.</text>
</comment>
<dbReference type="GO" id="GO:0005737">
    <property type="term" value="C:cytoplasm"/>
    <property type="evidence" value="ECO:0007669"/>
    <property type="project" value="TreeGrafter"/>
</dbReference>
<keyword evidence="3 7" id="KW-0067">ATP-binding</keyword>
<dbReference type="FunFam" id="1.10.10.820:FF:000001">
    <property type="entry name" value="Myosin heavy chain"/>
    <property type="match status" value="1"/>
</dbReference>
<evidence type="ECO:0000256" key="1">
    <source>
        <dbReference type="ARBA" id="ARBA00022737"/>
    </source>
</evidence>
<dbReference type="InterPro" id="IPR001609">
    <property type="entry name" value="Myosin_head_motor_dom-like"/>
</dbReference>
<dbReference type="InterPro" id="IPR003409">
    <property type="entry name" value="MORN"/>
</dbReference>
<dbReference type="GO" id="GO:0016459">
    <property type="term" value="C:myosin complex"/>
    <property type="evidence" value="ECO:0007669"/>
    <property type="project" value="UniProtKB-KW"/>
</dbReference>
<feature type="region of interest" description="Disordered" evidence="8">
    <location>
        <begin position="1082"/>
        <end position="1132"/>
    </location>
</feature>
<dbReference type="PRINTS" id="PR00193">
    <property type="entry name" value="MYOSINHEAVY"/>
</dbReference>
<feature type="binding site" evidence="7">
    <location>
        <begin position="171"/>
        <end position="178"/>
    </location>
    <ligand>
        <name>ATP</name>
        <dbReference type="ChEBI" id="CHEBI:30616"/>
    </ligand>
</feature>
<dbReference type="Gene3D" id="1.20.120.720">
    <property type="entry name" value="Myosin VI head, motor domain, U50 subdomain"/>
    <property type="match status" value="1"/>
</dbReference>
<accession>A0A7S3WT19</accession>
<reference evidence="10" key="1">
    <citation type="submission" date="2021-01" db="EMBL/GenBank/DDBJ databases">
        <authorList>
            <person name="Corre E."/>
            <person name="Pelletier E."/>
            <person name="Niang G."/>
            <person name="Scheremetjew M."/>
            <person name="Finn R."/>
            <person name="Kale V."/>
            <person name="Holt S."/>
            <person name="Cochrane G."/>
            <person name="Meng A."/>
            <person name="Brown T."/>
            <person name="Cohen L."/>
        </authorList>
    </citation>
    <scope>NUCLEOTIDE SEQUENCE</scope>
    <source>
        <strain evidence="10">SPMC142</strain>
    </source>
</reference>
<evidence type="ECO:0000256" key="7">
    <source>
        <dbReference type="PROSITE-ProRule" id="PRU00782"/>
    </source>
</evidence>
<dbReference type="SMART" id="SM00242">
    <property type="entry name" value="MYSc"/>
    <property type="match status" value="1"/>
</dbReference>
<evidence type="ECO:0000313" key="10">
    <source>
        <dbReference type="EMBL" id="CAE0573547.1"/>
    </source>
</evidence>
<gene>
    <name evidence="10" type="ORF">SACU0126_LOCUS21866</name>
</gene>
<dbReference type="EMBL" id="HBIQ01068657">
    <property type="protein sequence ID" value="CAE0573547.1"/>
    <property type="molecule type" value="Transcribed_RNA"/>
</dbReference>
<evidence type="ECO:0000256" key="5">
    <source>
        <dbReference type="ARBA" id="ARBA00023175"/>
    </source>
</evidence>
<keyword evidence="2 7" id="KW-0547">Nucleotide-binding</keyword>
<dbReference type="Gene3D" id="3.40.850.10">
    <property type="entry name" value="Kinesin motor domain"/>
    <property type="match status" value="1"/>
</dbReference>
<dbReference type="Pfam" id="PF02493">
    <property type="entry name" value="MORN"/>
    <property type="match status" value="7"/>
</dbReference>
<dbReference type="GO" id="GO:0000146">
    <property type="term" value="F:microfilament motor activity"/>
    <property type="evidence" value="ECO:0007669"/>
    <property type="project" value="TreeGrafter"/>
</dbReference>
<evidence type="ECO:0000256" key="4">
    <source>
        <dbReference type="ARBA" id="ARBA00023123"/>
    </source>
</evidence>
<dbReference type="InterPro" id="IPR027417">
    <property type="entry name" value="P-loop_NTPase"/>
</dbReference>
<dbReference type="PANTHER" id="PTHR13140">
    <property type="entry name" value="MYOSIN"/>
    <property type="match status" value="1"/>
</dbReference>
<dbReference type="AlphaFoldDB" id="A0A7S3WT19"/>
<dbReference type="PANTHER" id="PTHR13140:SF706">
    <property type="entry name" value="DILUTE CLASS UNCONVENTIONAL MYOSIN, ISOFORM C"/>
    <property type="match status" value="1"/>
</dbReference>
<keyword evidence="5 7" id="KW-0505">Motor protein</keyword>
<dbReference type="SMART" id="SM00698">
    <property type="entry name" value="MORN"/>
    <property type="match status" value="7"/>
</dbReference>
<dbReference type="SUPFAM" id="SSF52540">
    <property type="entry name" value="P-loop containing nucleoside triphosphate hydrolases"/>
    <property type="match status" value="1"/>
</dbReference>
<organism evidence="10">
    <name type="scientific">Strombidinopsis acuminata</name>
    <dbReference type="NCBI Taxonomy" id="141414"/>
    <lineage>
        <taxon>Eukaryota</taxon>
        <taxon>Sar</taxon>
        <taxon>Alveolata</taxon>
        <taxon>Ciliophora</taxon>
        <taxon>Intramacronucleata</taxon>
        <taxon>Spirotrichea</taxon>
        <taxon>Choreotrichia</taxon>
        <taxon>Choreotrichida</taxon>
        <taxon>Strombidinopsidae</taxon>
        <taxon>Strombidinopsis</taxon>
    </lineage>
</organism>
<feature type="region of interest" description="Actin-binding" evidence="7">
    <location>
        <begin position="666"/>
        <end position="688"/>
    </location>
</feature>
<keyword evidence="1" id="KW-0677">Repeat</keyword>
<sequence length="1132" mass="123448">MAVPAIGTKIWLSVPDEDAWTIAEVVRGSMGGHVMLRRVDAPPGIDLEIERPEAEVAACSIVSETEPALLACSDIVALGDVNFGAMLHTFRLRLEKDTIFTNIGPVLVVMNPYKPVNSCAPSSMLEMAKQMSTSAADNPDLPPHAHTTVLRAYTSMMEGKGGTPQSLLVSGESGAGKTETIKLSMSALANISRSVGSTTDAALESGLLLEAFGNAMTVYNHNSSRFGKWCAVHFGADAKISAGVIQSYLLEESRVVATPAGERNYHIFYYMLAGMPEPLRSQLYLMDSPSDYAYLRDGEAKAPGIDDAAGWQALTQRLELTGFSEAEQRTVFELLAAVLSLGNVRFTEADPDEASSNPGTDKEDNPGKVADQDVLSIAADLLGLRVKDLEAKLVTRVLKINGPSNSVSSRRLTRQGSTYTLALSPEQCSDTRDAIARAVYVALFDRVISRLNETLGASKIQAGGRRSIGFLDIFGFENFGTNGFEQLCINFTNERLQAHFTDALIRRQQAEWKREGVACAHISFPDNAPQLELLDSNKGGVLALLDEECAVPKGSDEGYVAKMHIAFDGNDLYSKPRRGKGAALHGGKPGGVNKYDKLQFIVRHYAGEVQYTAWRWLEKNRGTLHQDIPVLLASSSRPLLAALFAERAASDETKRATVGASYRASLRALSETMAATSQHYIRCIKPNMQQRPDCFNGQVVARQLRYTGVAAVVEIQRSGYPISYSHSNFIGRYRCIAFNKPEILAKAQADPMACCTGILRYAQELAGDEAPKESWLDSLLAQVGATKVWMRAEVLNVLEVPRRSVTGRAATACQRLARGIAARRLFLVAVRHASAVAAVRLCLSKKDVAGAEAALDSLHAQWEKSKAALAALPPEQLAGGKVAAMRAEVTELAQEVQDLKDRVVLSWESGDRYEGGWKEDNPHGRGTYWYADGNSYDGQWAWGSKEGKGTFSWTSGEKYDGEWADDIMHGQGTYTFADGSTYTGSYSHGMRHGRGTWKYKDGGNYTGQWENGKKHGKGIYCDAEGRVVYDGEWKYNREHGEGTFYQPDGGFYTGEFFEGKRHGKGQYTSPAGEVMFKGEWRDNKPFTNASAPPKPAPTTDVHSPRASFRKEASVTELVPPSTPRGGRSAMAC</sequence>
<dbReference type="InterPro" id="IPR036961">
    <property type="entry name" value="Kinesin_motor_dom_sf"/>
</dbReference>
<dbReference type="Pfam" id="PF00063">
    <property type="entry name" value="Myosin_head"/>
    <property type="match status" value="1"/>
</dbReference>
<feature type="domain" description="Myosin motor" evidence="9">
    <location>
        <begin position="70"/>
        <end position="803"/>
    </location>
</feature>
<evidence type="ECO:0000256" key="3">
    <source>
        <dbReference type="ARBA" id="ARBA00022840"/>
    </source>
</evidence>
<name>A0A7S3WT19_9SPIT</name>
<dbReference type="CDD" id="cd00124">
    <property type="entry name" value="MYSc"/>
    <property type="match status" value="1"/>
</dbReference>